<keyword evidence="10" id="KW-1185">Reference proteome</keyword>
<dbReference type="GO" id="GO:0020037">
    <property type="term" value="F:heme binding"/>
    <property type="evidence" value="ECO:0007669"/>
    <property type="project" value="InterPro"/>
</dbReference>
<proteinExistence type="predicted"/>
<reference evidence="9 10" key="1">
    <citation type="submission" date="2017-09" db="EMBL/GenBank/DDBJ databases">
        <title>Sphingomonas panjinensis sp.nov., isolated from oil-contaminated soil.</title>
        <authorList>
            <person name="Wang L."/>
            <person name="Chen L."/>
        </authorList>
    </citation>
    <scope>NUCLEOTIDE SEQUENCE [LARGE SCALE GENOMIC DNA]</scope>
    <source>
        <strain evidence="9 10">FW-11</strain>
    </source>
</reference>
<dbReference type="Gene3D" id="1.10.760.10">
    <property type="entry name" value="Cytochrome c-like domain"/>
    <property type="match status" value="1"/>
</dbReference>
<gene>
    <name evidence="9" type="ORF">CLG96_16365</name>
</gene>
<dbReference type="InterPro" id="IPR036909">
    <property type="entry name" value="Cyt_c-like_dom_sf"/>
</dbReference>
<dbReference type="SUPFAM" id="SSF46626">
    <property type="entry name" value="Cytochrome c"/>
    <property type="match status" value="1"/>
</dbReference>
<dbReference type="OrthoDB" id="9805828at2"/>
<evidence type="ECO:0000256" key="4">
    <source>
        <dbReference type="ARBA" id="ARBA00022982"/>
    </source>
</evidence>
<feature type="signal peptide" evidence="7">
    <location>
        <begin position="1"/>
        <end position="19"/>
    </location>
</feature>
<name>A0A2T5FUR1_9SPHN</name>
<dbReference type="EMBL" id="NWBU01000016">
    <property type="protein sequence ID" value="PTQ08264.1"/>
    <property type="molecule type" value="Genomic_DNA"/>
</dbReference>
<keyword evidence="7" id="KW-0732">Signal</keyword>
<feature type="domain" description="Cytochrome c" evidence="8">
    <location>
        <begin position="9"/>
        <end position="108"/>
    </location>
</feature>
<evidence type="ECO:0000256" key="2">
    <source>
        <dbReference type="ARBA" id="ARBA00022617"/>
    </source>
</evidence>
<feature type="chain" id="PRO_5015412454" evidence="7">
    <location>
        <begin position="20"/>
        <end position="108"/>
    </location>
</feature>
<dbReference type="GO" id="GO:0009055">
    <property type="term" value="F:electron transfer activity"/>
    <property type="evidence" value="ECO:0007669"/>
    <property type="project" value="InterPro"/>
</dbReference>
<dbReference type="PANTHER" id="PTHR11961">
    <property type="entry name" value="CYTOCHROME C"/>
    <property type="match status" value="1"/>
</dbReference>
<dbReference type="GO" id="GO:0046872">
    <property type="term" value="F:metal ion binding"/>
    <property type="evidence" value="ECO:0007669"/>
    <property type="project" value="UniProtKB-KW"/>
</dbReference>
<dbReference type="InterPro" id="IPR002327">
    <property type="entry name" value="Cyt_c_1A/1B"/>
</dbReference>
<comment type="caution">
    <text evidence="9">The sequence shown here is derived from an EMBL/GenBank/DDBJ whole genome shotgun (WGS) entry which is preliminary data.</text>
</comment>
<evidence type="ECO:0000256" key="1">
    <source>
        <dbReference type="ARBA" id="ARBA00022448"/>
    </source>
</evidence>
<dbReference type="InterPro" id="IPR009056">
    <property type="entry name" value="Cyt_c-like_dom"/>
</dbReference>
<accession>A0A2T5FUR1</accession>
<evidence type="ECO:0000259" key="8">
    <source>
        <dbReference type="PROSITE" id="PS51007"/>
    </source>
</evidence>
<keyword evidence="5 6" id="KW-0408">Iron</keyword>
<keyword evidence="2 6" id="KW-0349">Heme</keyword>
<evidence type="ECO:0000256" key="5">
    <source>
        <dbReference type="ARBA" id="ARBA00023004"/>
    </source>
</evidence>
<dbReference type="PRINTS" id="PR00604">
    <property type="entry name" value="CYTCHRMECIAB"/>
</dbReference>
<organism evidence="9 10">
    <name type="scientific">Sphingomonas oleivorans</name>
    <dbReference type="NCBI Taxonomy" id="1735121"/>
    <lineage>
        <taxon>Bacteria</taxon>
        <taxon>Pseudomonadati</taxon>
        <taxon>Pseudomonadota</taxon>
        <taxon>Alphaproteobacteria</taxon>
        <taxon>Sphingomonadales</taxon>
        <taxon>Sphingomonadaceae</taxon>
        <taxon>Sphingomonas</taxon>
    </lineage>
</organism>
<evidence type="ECO:0000313" key="9">
    <source>
        <dbReference type="EMBL" id="PTQ08264.1"/>
    </source>
</evidence>
<evidence type="ECO:0000256" key="6">
    <source>
        <dbReference type="PROSITE-ProRule" id="PRU00433"/>
    </source>
</evidence>
<evidence type="ECO:0000256" key="7">
    <source>
        <dbReference type="SAM" id="SignalP"/>
    </source>
</evidence>
<evidence type="ECO:0000256" key="3">
    <source>
        <dbReference type="ARBA" id="ARBA00022723"/>
    </source>
</evidence>
<dbReference type="AlphaFoldDB" id="A0A2T5FUR1"/>
<sequence>MAMSAPLAAAPMAKPPAFAVCAACHATTPDARKGIGPNLYGISGRKAGAGSFAYSPAMKSSGIAWDREKLTAFIINPRTVVPGNKMPFAGQKNPKAAAEIADYLISLK</sequence>
<keyword evidence="4" id="KW-0249">Electron transport</keyword>
<evidence type="ECO:0000313" key="10">
    <source>
        <dbReference type="Proteomes" id="UP000244162"/>
    </source>
</evidence>
<keyword evidence="3 6" id="KW-0479">Metal-binding</keyword>
<keyword evidence="1" id="KW-0813">Transport</keyword>
<protein>
    <submittedName>
        <fullName evidence="9">Cytochrome C</fullName>
    </submittedName>
</protein>
<dbReference type="PROSITE" id="PS51007">
    <property type="entry name" value="CYTC"/>
    <property type="match status" value="1"/>
</dbReference>
<dbReference type="Proteomes" id="UP000244162">
    <property type="component" value="Unassembled WGS sequence"/>
</dbReference>